<dbReference type="InterPro" id="IPR058240">
    <property type="entry name" value="rSAM_sf"/>
</dbReference>
<dbReference type="SUPFAM" id="SSF102114">
    <property type="entry name" value="Radical SAM enzymes"/>
    <property type="match status" value="1"/>
</dbReference>
<protein>
    <submittedName>
        <fullName evidence="6">[FeFe] hydrogenase H-cluster radical SAM maturase HydE</fullName>
    </submittedName>
</protein>
<dbReference type="InterPro" id="IPR024021">
    <property type="entry name" value="FeFe-hyd_HydE_rSAM"/>
</dbReference>
<keyword evidence="7" id="KW-1185">Reference proteome</keyword>
<comment type="caution">
    <text evidence="6">The sequence shown here is derived from an EMBL/GenBank/DDBJ whole genome shotgun (WGS) entry which is preliminary data.</text>
</comment>
<evidence type="ECO:0000256" key="3">
    <source>
        <dbReference type="ARBA" id="ARBA00023004"/>
    </source>
</evidence>
<dbReference type="PANTHER" id="PTHR43726">
    <property type="entry name" value="3-METHYLORNITHINE SYNTHASE"/>
    <property type="match status" value="1"/>
</dbReference>
<dbReference type="InterPro" id="IPR013785">
    <property type="entry name" value="Aldolase_TIM"/>
</dbReference>
<feature type="domain" description="Radical SAM core" evidence="5">
    <location>
        <begin position="51"/>
        <end position="274"/>
    </location>
</feature>
<name>A0ABR6VGJ3_9FIRM</name>
<dbReference type="InterPro" id="IPR034422">
    <property type="entry name" value="HydE/PylB-like"/>
</dbReference>
<dbReference type="InterPro" id="IPR007197">
    <property type="entry name" value="rSAM"/>
</dbReference>
<dbReference type="PIRSF" id="PIRSF004762">
    <property type="entry name" value="CHP00423"/>
    <property type="match status" value="1"/>
</dbReference>
<evidence type="ECO:0000256" key="1">
    <source>
        <dbReference type="ARBA" id="ARBA00022691"/>
    </source>
</evidence>
<reference evidence="6 7" key="1">
    <citation type="submission" date="2020-08" db="EMBL/GenBank/DDBJ databases">
        <authorList>
            <person name="Liu C."/>
            <person name="Sun Q."/>
        </authorList>
    </citation>
    <scope>NUCLEOTIDE SEQUENCE [LARGE SCALE GENOMIC DNA]</scope>
    <source>
        <strain evidence="6 7">NSJ-59</strain>
    </source>
</reference>
<evidence type="ECO:0000313" key="7">
    <source>
        <dbReference type="Proteomes" id="UP000606870"/>
    </source>
</evidence>
<keyword evidence="4" id="KW-0411">Iron-sulfur</keyword>
<keyword evidence="1" id="KW-0949">S-adenosyl-L-methionine</keyword>
<evidence type="ECO:0000259" key="5">
    <source>
        <dbReference type="PROSITE" id="PS51918"/>
    </source>
</evidence>
<dbReference type="SFLD" id="SFLDG01280">
    <property type="entry name" value="HydE/PylB-like"/>
    <property type="match status" value="1"/>
</dbReference>
<dbReference type="Gene3D" id="3.20.20.70">
    <property type="entry name" value="Aldolase class I"/>
    <property type="match status" value="1"/>
</dbReference>
<dbReference type="EMBL" id="JACOGK010000006">
    <property type="protein sequence ID" value="MBC3536263.1"/>
    <property type="molecule type" value="Genomic_DNA"/>
</dbReference>
<dbReference type="PROSITE" id="PS51918">
    <property type="entry name" value="RADICAL_SAM"/>
    <property type="match status" value="1"/>
</dbReference>
<dbReference type="RefSeq" id="WP_186502422.1">
    <property type="nucleotide sequence ID" value="NZ_JACOGK010000006.1"/>
</dbReference>
<dbReference type="Pfam" id="PF04055">
    <property type="entry name" value="Radical_SAM"/>
    <property type="match status" value="1"/>
</dbReference>
<dbReference type="SFLD" id="SFLDG01060">
    <property type="entry name" value="BATS_domain_containing"/>
    <property type="match status" value="1"/>
</dbReference>
<evidence type="ECO:0000313" key="6">
    <source>
        <dbReference type="EMBL" id="MBC3536263.1"/>
    </source>
</evidence>
<dbReference type="SFLD" id="SFLDS00029">
    <property type="entry name" value="Radical_SAM"/>
    <property type="match status" value="1"/>
</dbReference>
<dbReference type="NCBIfam" id="TIGR03956">
    <property type="entry name" value="rSAM_HydE"/>
    <property type="match status" value="1"/>
</dbReference>
<dbReference type="PANTHER" id="PTHR43726:SF1">
    <property type="entry name" value="BIOTIN SYNTHASE"/>
    <property type="match status" value="1"/>
</dbReference>
<keyword evidence="3" id="KW-0408">Iron</keyword>
<evidence type="ECO:0000256" key="2">
    <source>
        <dbReference type="ARBA" id="ARBA00022723"/>
    </source>
</evidence>
<keyword evidence="2" id="KW-0479">Metal-binding</keyword>
<dbReference type="SFLD" id="SFLDF00348">
    <property type="entry name" value="FeFe_hydrogenase_maturase_(Hyd"/>
    <property type="match status" value="1"/>
</dbReference>
<dbReference type="SMART" id="SM00729">
    <property type="entry name" value="Elp3"/>
    <property type="match status" value="1"/>
</dbReference>
<dbReference type="CDD" id="cd01335">
    <property type="entry name" value="Radical_SAM"/>
    <property type="match status" value="1"/>
</dbReference>
<dbReference type="InterPro" id="IPR006638">
    <property type="entry name" value="Elp3/MiaA/NifB-like_rSAM"/>
</dbReference>
<proteinExistence type="predicted"/>
<organism evidence="6 7">
    <name type="scientific">Megasphaera hominis</name>
    <dbReference type="NCBI Taxonomy" id="159836"/>
    <lineage>
        <taxon>Bacteria</taxon>
        <taxon>Bacillati</taxon>
        <taxon>Bacillota</taxon>
        <taxon>Negativicutes</taxon>
        <taxon>Veillonellales</taxon>
        <taxon>Veillonellaceae</taxon>
        <taxon>Megasphaera</taxon>
    </lineage>
</organism>
<dbReference type="Proteomes" id="UP000606870">
    <property type="component" value="Unassembled WGS sequence"/>
</dbReference>
<gene>
    <name evidence="6" type="primary">hydE</name>
    <name evidence="6" type="ORF">H8J70_03225</name>
</gene>
<accession>A0ABR6VGJ3</accession>
<sequence>MAIASALQALLQKQERMTRQDLVTLLSLTDPEELQALYDAAYAVKAEKVGRVDYYRGLIEFSNRCIKNCCYCGIRRDNEEVERFDTVRQDILDMAQWTYDAGYGSLTLQSGERQDPEFIDYVEALIRDLKKIGNGGLGLTVCVGEQTEETYRRWFNAGAHRYLLRIETSNPDLYATLHPQDGHHLWQVRCDCLKMLRRIGYQVGTGDMIGLPGQTVEDLAADIQFYKDMDIDMIGMGPYVVHHHTPIGQAVVAAGLDSEADKLNRLHLGLKMIAVTRLYLQDVNIAATTALQALHPLGRELGLKAGANILMPIVTLPQFRAQYLLYDNKPCVDEHAEQCRNCLSARVASVGDRVGLGQWGDSPHFFEKNR</sequence>
<evidence type="ECO:0000256" key="4">
    <source>
        <dbReference type="ARBA" id="ARBA00023014"/>
    </source>
</evidence>